<comment type="caution">
    <text evidence="4">The sequence shown here is derived from an EMBL/GenBank/DDBJ whole genome shotgun (WGS) entry which is preliminary data.</text>
</comment>
<feature type="domain" description="DUF3298" evidence="2">
    <location>
        <begin position="192"/>
        <end position="260"/>
    </location>
</feature>
<feature type="transmembrane region" description="Helical" evidence="1">
    <location>
        <begin position="7"/>
        <end position="35"/>
    </location>
</feature>
<proteinExistence type="predicted"/>
<dbReference type="InterPro" id="IPR037126">
    <property type="entry name" value="PdaC/RsiV-like_sf"/>
</dbReference>
<evidence type="ECO:0000259" key="3">
    <source>
        <dbReference type="Pfam" id="PF13739"/>
    </source>
</evidence>
<name>A0ABU3DNJ0_9FLAO</name>
<evidence type="ECO:0000313" key="5">
    <source>
        <dbReference type="Proteomes" id="UP001253848"/>
    </source>
</evidence>
<dbReference type="InterPro" id="IPR025303">
    <property type="entry name" value="PdaC"/>
</dbReference>
<dbReference type="InterPro" id="IPR021729">
    <property type="entry name" value="DUF3298"/>
</dbReference>
<keyword evidence="1" id="KW-0472">Membrane</keyword>
<accession>A0ABU3DNJ0</accession>
<dbReference type="Proteomes" id="UP001253848">
    <property type="component" value="Unassembled WGS sequence"/>
</dbReference>
<reference evidence="4 5" key="1">
    <citation type="submission" date="2023-09" db="EMBL/GenBank/DDBJ databases">
        <authorList>
            <person name="Rey-Velasco X."/>
        </authorList>
    </citation>
    <scope>NUCLEOTIDE SEQUENCE [LARGE SCALE GENOMIC DNA]</scope>
    <source>
        <strain evidence="4 5">F225</strain>
    </source>
</reference>
<dbReference type="EMBL" id="JAVRHN010000002">
    <property type="protein sequence ID" value="MDT0685280.1"/>
    <property type="molecule type" value="Genomic_DNA"/>
</dbReference>
<organism evidence="4 5">
    <name type="scientific">Autumnicola psychrophila</name>
    <dbReference type="NCBI Taxonomy" id="3075592"/>
    <lineage>
        <taxon>Bacteria</taxon>
        <taxon>Pseudomonadati</taxon>
        <taxon>Bacteroidota</taxon>
        <taxon>Flavobacteriia</taxon>
        <taxon>Flavobacteriales</taxon>
        <taxon>Flavobacteriaceae</taxon>
        <taxon>Autumnicola</taxon>
    </lineage>
</organism>
<feature type="domain" description="Deacetylase PdaC" evidence="3">
    <location>
        <begin position="63"/>
        <end position="166"/>
    </location>
</feature>
<dbReference type="Gene3D" id="3.30.565.40">
    <property type="entry name" value="Fervidobacterium nodosum Rt17-B1 like"/>
    <property type="match status" value="1"/>
</dbReference>
<dbReference type="Pfam" id="PF13739">
    <property type="entry name" value="PdaC"/>
    <property type="match status" value="1"/>
</dbReference>
<gene>
    <name evidence="4" type="ORF">RM541_02825</name>
</gene>
<dbReference type="Gene3D" id="3.90.640.20">
    <property type="entry name" value="Heat-shock cognate protein, ATPase"/>
    <property type="match status" value="1"/>
</dbReference>
<keyword evidence="1" id="KW-0812">Transmembrane</keyword>
<sequence length="277" mass="31958">MLGNHKIACIFIINFNTLLYTVRNILLVLIFAVLFTACEEEKEALEFTNYSVEKSYEACNPEEGECTFISINYPVAEGKNEVAKQINRAITNHIIEVVDYRDDKKIESIEGLADRFIENFETTASDFPEYQIPWEASVLGEISWRTEDLISFRFSSEIFTGGAHGYSSVSFLNFNPETGAPYSHEELFTSEFKEFFEEKFREDQNIPQDEPINSNGLFFEDDTFVLPQNIGFIENEVILHYNAYEISSYADGNFVYRLPYAQVEEFLKISLEEVPSK</sequence>
<keyword evidence="1" id="KW-1133">Transmembrane helix</keyword>
<evidence type="ECO:0000313" key="4">
    <source>
        <dbReference type="EMBL" id="MDT0685280.1"/>
    </source>
</evidence>
<dbReference type="RefSeq" id="WP_311498713.1">
    <property type="nucleotide sequence ID" value="NZ_JAVRHN010000002.1"/>
</dbReference>
<evidence type="ECO:0000256" key="1">
    <source>
        <dbReference type="SAM" id="Phobius"/>
    </source>
</evidence>
<evidence type="ECO:0000259" key="2">
    <source>
        <dbReference type="Pfam" id="PF11738"/>
    </source>
</evidence>
<dbReference type="Pfam" id="PF11738">
    <property type="entry name" value="DUF3298"/>
    <property type="match status" value="1"/>
</dbReference>
<protein>
    <submittedName>
        <fullName evidence="4">DUF3298 and DUF4163 domain-containing protein</fullName>
    </submittedName>
</protein>
<keyword evidence="5" id="KW-1185">Reference proteome</keyword>